<accession>A0A6H3F611</accession>
<comment type="caution">
    <text evidence="2">The sequence shown here is derived from an EMBL/GenBank/DDBJ whole genome shotgun (WGS) entry which is preliminary data.</text>
</comment>
<keyword evidence="3" id="KW-1185">Reference proteome</keyword>
<keyword evidence="1" id="KW-1133">Transmembrane helix</keyword>
<evidence type="ECO:0000313" key="3">
    <source>
        <dbReference type="Proteomes" id="UP000292919"/>
    </source>
</evidence>
<evidence type="ECO:0000256" key="1">
    <source>
        <dbReference type="SAM" id="Phobius"/>
    </source>
</evidence>
<dbReference type="Proteomes" id="UP000292919">
    <property type="component" value="Unassembled WGS sequence"/>
</dbReference>
<reference evidence="2 3" key="1">
    <citation type="submission" date="2018-12" db="EMBL/GenBank/DDBJ databases">
        <title>First genome draft of Desulfovibrio legallis sp. nov.</title>
        <authorList>
            <person name="Ben Dhia O."/>
            <person name="Najjari A."/>
            <person name="Ferjani R."/>
            <person name="Fhoula I."/>
            <person name="Fardeau M.-L."/>
            <person name="Boudabbous A."/>
            <person name="Ouzari H.I."/>
        </authorList>
    </citation>
    <scope>NUCLEOTIDE SEQUENCE [LARGE SCALE GENOMIC DNA]</scope>
    <source>
        <strain evidence="2 3">H1T</strain>
    </source>
</reference>
<evidence type="ECO:0000313" key="2">
    <source>
        <dbReference type="EMBL" id="TBH80587.1"/>
    </source>
</evidence>
<keyword evidence="1" id="KW-0472">Membrane</keyword>
<sequence length="155" mass="17104">MNWQDLSINIGLSIVTGIISGVYTGLVMAKFTSFCQARLMIVTICRGFSAGGTNGVLDCAAFPREEEIVQHACTLLYLGHKSAGGNALQLSKEIGRIKYAVEAYFHCKMLNQKPDPESLANITLQEVFAHLKTWQEQSMKLQPSIRTLLSISPRL</sequence>
<dbReference type="EMBL" id="SIXC01000005">
    <property type="protein sequence ID" value="TBH80587.1"/>
    <property type="molecule type" value="Genomic_DNA"/>
</dbReference>
<dbReference type="RefSeq" id="WP_130957908.1">
    <property type="nucleotide sequence ID" value="NZ_JAQDZC010000003.1"/>
</dbReference>
<organism evidence="2 3">
    <name type="scientific">Desulfovibrio legallii</name>
    <dbReference type="NCBI Taxonomy" id="571438"/>
    <lineage>
        <taxon>Bacteria</taxon>
        <taxon>Pseudomonadati</taxon>
        <taxon>Thermodesulfobacteriota</taxon>
        <taxon>Desulfovibrionia</taxon>
        <taxon>Desulfovibrionales</taxon>
        <taxon>Desulfovibrionaceae</taxon>
        <taxon>Desulfovibrio</taxon>
    </lineage>
</organism>
<proteinExistence type="predicted"/>
<gene>
    <name evidence="2" type="ORF">EB812_05500</name>
</gene>
<feature type="transmembrane region" description="Helical" evidence="1">
    <location>
        <begin position="6"/>
        <end position="29"/>
    </location>
</feature>
<name>A0A6H3F611_9BACT</name>
<keyword evidence="1" id="KW-0812">Transmembrane</keyword>
<dbReference type="AlphaFoldDB" id="A0A6H3F611"/>
<protein>
    <submittedName>
        <fullName evidence="2">Uncharacterized protein</fullName>
    </submittedName>
</protein>